<evidence type="ECO:0000256" key="4">
    <source>
        <dbReference type="ARBA" id="ARBA00022692"/>
    </source>
</evidence>
<evidence type="ECO:0000256" key="3">
    <source>
        <dbReference type="ARBA" id="ARBA00022475"/>
    </source>
</evidence>
<dbReference type="Proteomes" id="UP001458880">
    <property type="component" value="Unassembled WGS sequence"/>
</dbReference>
<evidence type="ECO:0000256" key="7">
    <source>
        <dbReference type="ARBA" id="ARBA00023180"/>
    </source>
</evidence>
<protein>
    <submittedName>
        <fullName evidence="9">CD36 family</fullName>
    </submittedName>
</protein>
<evidence type="ECO:0000313" key="10">
    <source>
        <dbReference type="Proteomes" id="UP001458880"/>
    </source>
</evidence>
<gene>
    <name evidence="9" type="ORF">QE152_g5568</name>
</gene>
<dbReference type="GO" id="GO:0005044">
    <property type="term" value="F:scavenger receptor activity"/>
    <property type="evidence" value="ECO:0007669"/>
    <property type="project" value="TreeGrafter"/>
</dbReference>
<dbReference type="GO" id="GO:0005886">
    <property type="term" value="C:plasma membrane"/>
    <property type="evidence" value="ECO:0007669"/>
    <property type="project" value="UniProtKB-SubCell"/>
</dbReference>
<comment type="similarity">
    <text evidence="2">Belongs to the CD36 family.</text>
</comment>
<dbReference type="EMBL" id="JASPKY010000034">
    <property type="protein sequence ID" value="KAK9747076.1"/>
    <property type="molecule type" value="Genomic_DNA"/>
</dbReference>
<evidence type="ECO:0000256" key="8">
    <source>
        <dbReference type="SAM" id="Phobius"/>
    </source>
</evidence>
<keyword evidence="7" id="KW-0325">Glycoprotein</keyword>
<comment type="subcellular location">
    <subcellularLocation>
        <location evidence="1">Cell membrane</location>
    </subcellularLocation>
</comment>
<keyword evidence="3" id="KW-1003">Cell membrane</keyword>
<evidence type="ECO:0000256" key="6">
    <source>
        <dbReference type="ARBA" id="ARBA00023136"/>
    </source>
</evidence>
<keyword evidence="5 8" id="KW-1133">Transmembrane helix</keyword>
<accession>A0AAW1MLD2</accession>
<dbReference type="PANTHER" id="PTHR11923:SF93">
    <property type="entry name" value="GH07959P-RELATED"/>
    <property type="match status" value="1"/>
</dbReference>
<feature type="transmembrane region" description="Helical" evidence="8">
    <location>
        <begin position="7"/>
        <end position="28"/>
    </location>
</feature>
<organism evidence="9 10">
    <name type="scientific">Popillia japonica</name>
    <name type="common">Japanese beetle</name>
    <dbReference type="NCBI Taxonomy" id="7064"/>
    <lineage>
        <taxon>Eukaryota</taxon>
        <taxon>Metazoa</taxon>
        <taxon>Ecdysozoa</taxon>
        <taxon>Arthropoda</taxon>
        <taxon>Hexapoda</taxon>
        <taxon>Insecta</taxon>
        <taxon>Pterygota</taxon>
        <taxon>Neoptera</taxon>
        <taxon>Endopterygota</taxon>
        <taxon>Coleoptera</taxon>
        <taxon>Polyphaga</taxon>
        <taxon>Scarabaeiformia</taxon>
        <taxon>Scarabaeidae</taxon>
        <taxon>Rutelinae</taxon>
        <taxon>Popillia</taxon>
    </lineage>
</organism>
<dbReference type="GO" id="GO:0005737">
    <property type="term" value="C:cytoplasm"/>
    <property type="evidence" value="ECO:0007669"/>
    <property type="project" value="TreeGrafter"/>
</dbReference>
<evidence type="ECO:0000256" key="5">
    <source>
        <dbReference type="ARBA" id="ARBA00022989"/>
    </source>
</evidence>
<dbReference type="Pfam" id="PF01130">
    <property type="entry name" value="CD36"/>
    <property type="match status" value="1"/>
</dbReference>
<dbReference type="PANTHER" id="PTHR11923">
    <property type="entry name" value="SCAVENGER RECEPTOR CLASS B TYPE-1 SR-B1"/>
    <property type="match status" value="1"/>
</dbReference>
<keyword evidence="10" id="KW-1185">Reference proteome</keyword>
<dbReference type="InterPro" id="IPR002159">
    <property type="entry name" value="CD36_fam"/>
</dbReference>
<keyword evidence="4 8" id="KW-0812">Transmembrane</keyword>
<proteinExistence type="inferred from homology"/>
<comment type="caution">
    <text evidence="9">The sequence shown here is derived from an EMBL/GenBank/DDBJ whole genome shotgun (WGS) entry which is preliminary data.</text>
</comment>
<evidence type="ECO:0000256" key="2">
    <source>
        <dbReference type="ARBA" id="ARBA00010532"/>
    </source>
</evidence>
<keyword evidence="6 8" id="KW-0472">Membrane</keyword>
<reference evidence="9 10" key="1">
    <citation type="journal article" date="2024" name="BMC Genomics">
        <title>De novo assembly and annotation of Popillia japonica's genome with initial clues to its potential as an invasive pest.</title>
        <authorList>
            <person name="Cucini C."/>
            <person name="Boschi S."/>
            <person name="Funari R."/>
            <person name="Cardaioli E."/>
            <person name="Iannotti N."/>
            <person name="Marturano G."/>
            <person name="Paoli F."/>
            <person name="Bruttini M."/>
            <person name="Carapelli A."/>
            <person name="Frati F."/>
            <person name="Nardi F."/>
        </authorList>
    </citation>
    <scope>NUCLEOTIDE SEQUENCE [LARGE SCALE GENOMIC DNA]</scope>
    <source>
        <strain evidence="9">DMR45628</strain>
    </source>
</reference>
<evidence type="ECO:0000256" key="1">
    <source>
        <dbReference type="ARBA" id="ARBA00004236"/>
    </source>
</evidence>
<sequence>MYQHCPAITAITGFVVLAVGVLCAWYGFPSLIDNRIAESIALRDGTQAFDFWKKQPFPINYKVYFFNVTNPKESSI</sequence>
<evidence type="ECO:0000313" key="9">
    <source>
        <dbReference type="EMBL" id="KAK9747076.1"/>
    </source>
</evidence>
<name>A0AAW1MLD2_POPJA</name>
<dbReference type="AlphaFoldDB" id="A0AAW1MLD2"/>